<dbReference type="InterPro" id="IPR029759">
    <property type="entry name" value="GPX_AS"/>
</dbReference>
<reference evidence="6 7" key="1">
    <citation type="journal article" date="2005" name="Nucleic Acids Res.">
        <title>Genomic blueprint of Hahella chejuensis, a marine microbe producing an algicidal agent.</title>
        <authorList>
            <person name="Jeong H."/>
            <person name="Yim J.H."/>
            <person name="Lee C."/>
            <person name="Choi S.-H."/>
            <person name="Park Y.K."/>
            <person name="Yoon S.H."/>
            <person name="Hur C.-G."/>
            <person name="Kang H.-Y."/>
            <person name="Kim D."/>
            <person name="Lee H.H."/>
            <person name="Park K.H."/>
            <person name="Park S.-H."/>
            <person name="Park H.-S."/>
            <person name="Lee H.K."/>
            <person name="Oh T.K."/>
            <person name="Kim J.F."/>
        </authorList>
    </citation>
    <scope>NUCLEOTIDE SEQUENCE [LARGE SCALE GENOMIC DNA]</scope>
    <source>
        <strain evidence="6 7">KCTC 2396</strain>
    </source>
</reference>
<sequence>MTTLYDFTLKDIHGADLPLEQFKGRTLLLVNVASECGLTPQYEELQSLYEERKDDGLVVLGLPCNQFGGQEPGDEAAIHEFCSTRFQVSFPMTSKTEVNGPGRSPLYQWLIGDGEDIRWNFEKFLVDGEGRCVARFDPRTPPSDEELLDKIDEQLHLSKILLGK</sequence>
<dbReference type="PANTHER" id="PTHR11592:SF78">
    <property type="entry name" value="GLUTATHIONE PEROXIDASE"/>
    <property type="match status" value="1"/>
</dbReference>
<feature type="active site" evidence="4">
    <location>
        <position position="36"/>
    </location>
</feature>
<dbReference type="OrthoDB" id="9785502at2"/>
<dbReference type="Pfam" id="PF00255">
    <property type="entry name" value="GSHPx"/>
    <property type="match status" value="1"/>
</dbReference>
<dbReference type="SUPFAM" id="SSF52833">
    <property type="entry name" value="Thioredoxin-like"/>
    <property type="match status" value="1"/>
</dbReference>
<dbReference type="InterPro" id="IPR036249">
    <property type="entry name" value="Thioredoxin-like_sf"/>
</dbReference>
<dbReference type="AlphaFoldDB" id="Q2SPM6"/>
<evidence type="ECO:0000313" key="7">
    <source>
        <dbReference type="Proteomes" id="UP000000238"/>
    </source>
</evidence>
<dbReference type="PIRSF" id="PIRSF000303">
    <property type="entry name" value="Glutathion_perox"/>
    <property type="match status" value="1"/>
</dbReference>
<dbReference type="eggNOG" id="COG0386">
    <property type="taxonomic scope" value="Bacteria"/>
</dbReference>
<dbReference type="Proteomes" id="UP000000238">
    <property type="component" value="Chromosome"/>
</dbReference>
<dbReference type="InterPro" id="IPR000889">
    <property type="entry name" value="Glutathione_peroxidase"/>
</dbReference>
<dbReference type="GO" id="GO:0034599">
    <property type="term" value="P:cellular response to oxidative stress"/>
    <property type="evidence" value="ECO:0007669"/>
    <property type="project" value="TreeGrafter"/>
</dbReference>
<dbReference type="RefSeq" id="WP_011394475.1">
    <property type="nucleotide sequence ID" value="NC_007645.1"/>
</dbReference>
<keyword evidence="3 5" id="KW-0560">Oxidoreductase</keyword>
<dbReference type="KEGG" id="hch:HCH_00491"/>
<dbReference type="HOGENOM" id="CLU_029507_1_2_6"/>
<dbReference type="CDD" id="cd00340">
    <property type="entry name" value="GSH_Peroxidase"/>
    <property type="match status" value="1"/>
</dbReference>
<organism evidence="6 7">
    <name type="scientific">Hahella chejuensis (strain KCTC 2396)</name>
    <dbReference type="NCBI Taxonomy" id="349521"/>
    <lineage>
        <taxon>Bacteria</taxon>
        <taxon>Pseudomonadati</taxon>
        <taxon>Pseudomonadota</taxon>
        <taxon>Gammaproteobacteria</taxon>
        <taxon>Oceanospirillales</taxon>
        <taxon>Hahellaceae</taxon>
        <taxon>Hahella</taxon>
    </lineage>
</organism>
<evidence type="ECO:0000256" key="1">
    <source>
        <dbReference type="ARBA" id="ARBA00006926"/>
    </source>
</evidence>
<name>Q2SPM6_HAHCH</name>
<accession>Q2SPM6</accession>
<keyword evidence="7" id="KW-1185">Reference proteome</keyword>
<dbReference type="GO" id="GO:0004601">
    <property type="term" value="F:peroxidase activity"/>
    <property type="evidence" value="ECO:0007669"/>
    <property type="project" value="UniProtKB-KW"/>
</dbReference>
<dbReference type="PROSITE" id="PS51355">
    <property type="entry name" value="GLUTATHIONE_PEROXID_3"/>
    <property type="match status" value="1"/>
</dbReference>
<dbReference type="STRING" id="349521.HCH_00491"/>
<dbReference type="Gene3D" id="3.40.30.10">
    <property type="entry name" value="Glutaredoxin"/>
    <property type="match status" value="1"/>
</dbReference>
<evidence type="ECO:0000256" key="4">
    <source>
        <dbReference type="PIRSR" id="PIRSR000303-1"/>
    </source>
</evidence>
<protein>
    <recommendedName>
        <fullName evidence="5">Glutathione peroxidase</fullName>
    </recommendedName>
</protein>
<comment type="similarity">
    <text evidence="1 5">Belongs to the glutathione peroxidase family.</text>
</comment>
<keyword evidence="2 5" id="KW-0575">Peroxidase</keyword>
<dbReference type="PRINTS" id="PR01011">
    <property type="entry name" value="GLUTPROXDASE"/>
</dbReference>
<evidence type="ECO:0000256" key="3">
    <source>
        <dbReference type="ARBA" id="ARBA00023002"/>
    </source>
</evidence>
<gene>
    <name evidence="6" type="ordered locus">HCH_00491</name>
</gene>
<dbReference type="FunFam" id="3.40.30.10:FF:000010">
    <property type="entry name" value="Glutathione peroxidase"/>
    <property type="match status" value="1"/>
</dbReference>
<evidence type="ECO:0000313" key="6">
    <source>
        <dbReference type="EMBL" id="ABC27398.1"/>
    </source>
</evidence>
<evidence type="ECO:0000256" key="5">
    <source>
        <dbReference type="RuleBase" id="RU000499"/>
    </source>
</evidence>
<dbReference type="EMBL" id="CP000155">
    <property type="protein sequence ID" value="ABC27398.1"/>
    <property type="molecule type" value="Genomic_DNA"/>
</dbReference>
<dbReference type="PROSITE" id="PS00460">
    <property type="entry name" value="GLUTATHIONE_PEROXID_1"/>
    <property type="match status" value="1"/>
</dbReference>
<proteinExistence type="inferred from homology"/>
<evidence type="ECO:0000256" key="2">
    <source>
        <dbReference type="ARBA" id="ARBA00022559"/>
    </source>
</evidence>
<dbReference type="PANTHER" id="PTHR11592">
    <property type="entry name" value="GLUTATHIONE PEROXIDASE"/>
    <property type="match status" value="1"/>
</dbReference>